<keyword evidence="1 2" id="KW-0238">DNA-binding</keyword>
<sequence length="863" mass="93073">MHESPTGAPAPASIEPAGNRICFGAHELRLDTRQLLSAGQAVSLGTRSFDLLVALIERRGRVVSKRELMSLVWPSTVVEEANLRVCMSAVRKILGPDVIATIPGRGYQFTARVANATAHNAQEVEPGPAPASALQLLGREALFAQLHAAFEEARLLTLIGPAGAGKTSLARELQAGGMHRNGVPRPIYWVELAALADGELLAASIAQACGVTLGDDGGHRDLTAALRSSHALVILDNAEHLVDAVATVAHALLDACSHLRLLVTSQVRLKLSGEVALQVPALEVASAGTPFEEALKTPAQALFMRHCWQAGRSLVADQQTLDLVADICSRLDGLPLAIEYAAAAVPVLGLRGVASSLESRRLSLSANRRDAPQRHRNLRTALSWSVSLLSPLEQLVFRRLGVFAGSCSAELFDAVVNLEGADPWSLMEALSELIDRSLVVAPGDLSPRYRLLETSRSFAMEQLQERNEMTDLRARHALAVERMFTRARAAALAGHIAVDEAIDSMQPDIDNARAALQWALARDDDMALSLSASLAFVLRRAGGDPEARRHLLLTEPLAERCPEAALRSGWLREAIYHWTMTDLSRASRWINVAELGYRELGDEAGLMETLALRAFVLNRAQGDELLINALLDEILRLDGPQFPAQLRVFCAAAVMYCSLRLGRTQDFAWAAGLAGRCSAGDTFGHASLVCALMGTYLTQGQAAQAVELGETLYAQLSQSRFKRAIYWAPISLVRAYLAADRLDCALALASDCFKEDACSDTLHAWVDALAYLACLAGQHECGARMIGYGDAHYQATGGHRLTAQMYFREKAIALAREQMGQAHYAQAHEAGGWWADLDMQRAGLQVIATPRTGADCAATGVSE</sequence>
<protein>
    <submittedName>
        <fullName evidence="4">Helix-turn-helix transcriptional regulator</fullName>
    </submittedName>
</protein>
<dbReference type="Pfam" id="PF00486">
    <property type="entry name" value="Trans_reg_C"/>
    <property type="match status" value="1"/>
</dbReference>
<gene>
    <name evidence="4" type="ORF">N4261_00065</name>
</gene>
<keyword evidence="5" id="KW-1185">Reference proteome</keyword>
<evidence type="ECO:0000313" key="5">
    <source>
        <dbReference type="Proteomes" id="UP001064933"/>
    </source>
</evidence>
<dbReference type="InterPro" id="IPR036388">
    <property type="entry name" value="WH-like_DNA-bd_sf"/>
</dbReference>
<dbReference type="SUPFAM" id="SSF46894">
    <property type="entry name" value="C-terminal effector domain of the bipartite response regulators"/>
    <property type="match status" value="1"/>
</dbReference>
<name>A0ABY6B4B7_9BURK</name>
<dbReference type="Proteomes" id="UP001064933">
    <property type="component" value="Chromosome"/>
</dbReference>
<feature type="domain" description="OmpR/PhoB-type" evidence="3">
    <location>
        <begin position="18"/>
        <end position="111"/>
    </location>
</feature>
<organism evidence="4 5">
    <name type="scientific">Roseateles amylovorans</name>
    <dbReference type="NCBI Taxonomy" id="2978473"/>
    <lineage>
        <taxon>Bacteria</taxon>
        <taxon>Pseudomonadati</taxon>
        <taxon>Pseudomonadota</taxon>
        <taxon>Betaproteobacteria</taxon>
        <taxon>Burkholderiales</taxon>
        <taxon>Sphaerotilaceae</taxon>
        <taxon>Roseateles</taxon>
    </lineage>
</organism>
<evidence type="ECO:0000259" key="3">
    <source>
        <dbReference type="PROSITE" id="PS51755"/>
    </source>
</evidence>
<evidence type="ECO:0000313" key="4">
    <source>
        <dbReference type="EMBL" id="UXH78378.1"/>
    </source>
</evidence>
<dbReference type="InterPro" id="IPR001867">
    <property type="entry name" value="OmpR/PhoB-type_DNA-bd"/>
</dbReference>
<dbReference type="RefSeq" id="WP_261758166.1">
    <property type="nucleotide sequence ID" value="NZ_CP104562.2"/>
</dbReference>
<feature type="DNA-binding region" description="OmpR/PhoB-type" evidence="2">
    <location>
        <begin position="18"/>
        <end position="111"/>
    </location>
</feature>
<dbReference type="Gene3D" id="3.40.50.300">
    <property type="entry name" value="P-loop containing nucleotide triphosphate hydrolases"/>
    <property type="match status" value="1"/>
</dbReference>
<dbReference type="InterPro" id="IPR027417">
    <property type="entry name" value="P-loop_NTPase"/>
</dbReference>
<dbReference type="SUPFAM" id="SSF52540">
    <property type="entry name" value="P-loop containing nucleoside triphosphate hydrolases"/>
    <property type="match status" value="1"/>
</dbReference>
<proteinExistence type="predicted"/>
<dbReference type="PANTHER" id="PTHR47691">
    <property type="entry name" value="REGULATOR-RELATED"/>
    <property type="match status" value="1"/>
</dbReference>
<dbReference type="Pfam" id="PF25872">
    <property type="entry name" value="HTH_77"/>
    <property type="match status" value="1"/>
</dbReference>
<dbReference type="InterPro" id="IPR016032">
    <property type="entry name" value="Sig_transdc_resp-reg_C-effctor"/>
</dbReference>
<dbReference type="CDD" id="cd00383">
    <property type="entry name" value="trans_reg_C"/>
    <property type="match status" value="1"/>
</dbReference>
<dbReference type="SMART" id="SM00862">
    <property type="entry name" value="Trans_reg_C"/>
    <property type="match status" value="1"/>
</dbReference>
<evidence type="ECO:0000256" key="1">
    <source>
        <dbReference type="ARBA" id="ARBA00023125"/>
    </source>
</evidence>
<evidence type="ECO:0000256" key="2">
    <source>
        <dbReference type="PROSITE-ProRule" id="PRU01091"/>
    </source>
</evidence>
<dbReference type="EMBL" id="CP104562">
    <property type="protein sequence ID" value="UXH78378.1"/>
    <property type="molecule type" value="Genomic_DNA"/>
</dbReference>
<dbReference type="Pfam" id="PF13401">
    <property type="entry name" value="AAA_22"/>
    <property type="match status" value="1"/>
</dbReference>
<reference evidence="4" key="1">
    <citation type="submission" date="2022-10" db="EMBL/GenBank/DDBJ databases">
        <title>Characterization and whole genome sequencing of a new Roseateles species, isolated from fresh water.</title>
        <authorList>
            <person name="Guliayeva D.Y."/>
            <person name="Akhremchuk A.E."/>
            <person name="Sikolenko M.A."/>
            <person name="Valentovich L.N."/>
            <person name="Sidarenka A.V."/>
        </authorList>
    </citation>
    <scope>NUCLEOTIDE SEQUENCE</scope>
    <source>
        <strain evidence="4">BIM B-1768</strain>
    </source>
</reference>
<dbReference type="Gene3D" id="1.10.10.10">
    <property type="entry name" value="Winged helix-like DNA-binding domain superfamily/Winged helix DNA-binding domain"/>
    <property type="match status" value="1"/>
</dbReference>
<dbReference type="PROSITE" id="PS51755">
    <property type="entry name" value="OMPR_PHOB"/>
    <property type="match status" value="1"/>
</dbReference>
<dbReference type="PANTHER" id="PTHR47691:SF3">
    <property type="entry name" value="HTH-TYPE TRANSCRIPTIONAL REGULATOR RV0890C-RELATED"/>
    <property type="match status" value="1"/>
</dbReference>
<accession>A0ABY6B4B7</accession>
<dbReference type="PRINTS" id="PR00364">
    <property type="entry name" value="DISEASERSIST"/>
</dbReference>
<dbReference type="InterPro" id="IPR058852">
    <property type="entry name" value="HTH_77"/>
</dbReference>
<dbReference type="InterPro" id="IPR049945">
    <property type="entry name" value="AAA_22"/>
</dbReference>